<dbReference type="PROSITE" id="PS00108">
    <property type="entry name" value="PROTEIN_KINASE_ST"/>
    <property type="match status" value="1"/>
</dbReference>
<evidence type="ECO:0000256" key="8">
    <source>
        <dbReference type="ARBA" id="ARBA00048679"/>
    </source>
</evidence>
<dbReference type="InterPro" id="IPR050660">
    <property type="entry name" value="NEK_Ser/Thr_kinase"/>
</dbReference>
<keyword evidence="4" id="KW-0547">Nucleotide-binding</keyword>
<dbReference type="SMART" id="SM00220">
    <property type="entry name" value="S_TKc"/>
    <property type="match status" value="1"/>
</dbReference>
<dbReference type="GO" id="GO:0005524">
    <property type="term" value="F:ATP binding"/>
    <property type="evidence" value="ECO:0007669"/>
    <property type="project" value="UniProtKB-KW"/>
</dbReference>
<dbReference type="EC" id="2.7.11.1" evidence="1"/>
<evidence type="ECO:0000256" key="6">
    <source>
        <dbReference type="ARBA" id="ARBA00022840"/>
    </source>
</evidence>
<evidence type="ECO:0000256" key="1">
    <source>
        <dbReference type="ARBA" id="ARBA00012513"/>
    </source>
</evidence>
<sequence>MDRRQSRSPVRRPPTARHDRVLGSQLRIVRELGRGSFGVALLCHKSATPLRMRAGSPVRGSPVGGSAVQFPDQVVVKLTRLAQLAPSEREAVVAEVVLLQKVKHDAVVACLDAWVEDGTSTPYRGYLAIAMAYCESGDLARLIGNYRATGATLPTKDVLSIGAQVAEGLACVHSHKIIHRDVKPGNIFLAGGGRRAVLGDFGVSRQLECTADRAQTYAGTPQYMPPEVVAGRPYDAAADVWALGVVMFEMVVGERPFRSPDPQRAQLAIMTSDPMPLLHGHAAAHPGKCDPGLVDVIGRCLAKDAARRPSASEVATTLKALGGVVPRSPSQPDSPVSPVPVVHRVASPPQPAAKASPVARRAPASPIRIAALRSPSEASAADSPMPLSAVRAGRLSRLRDSVTKHTREGINETTGRRLQAALGSGRLTALVEVTVALYVVDGQERTTQALTTLIAAHRTPQPTSDCVTLALAHYFQ</sequence>
<gene>
    <name evidence="10" type="ORF">NDES1114_LOCUS29730</name>
</gene>
<evidence type="ECO:0000256" key="5">
    <source>
        <dbReference type="ARBA" id="ARBA00022777"/>
    </source>
</evidence>
<keyword evidence="6" id="KW-0067">ATP-binding</keyword>
<dbReference type="GO" id="GO:0004674">
    <property type="term" value="F:protein serine/threonine kinase activity"/>
    <property type="evidence" value="ECO:0007669"/>
    <property type="project" value="UniProtKB-KW"/>
</dbReference>
<accession>A0A7S1W292</accession>
<comment type="catalytic activity">
    <reaction evidence="7">
        <text>L-threonyl-[protein] + ATP = O-phospho-L-threonyl-[protein] + ADP + H(+)</text>
        <dbReference type="Rhea" id="RHEA:46608"/>
        <dbReference type="Rhea" id="RHEA-COMP:11060"/>
        <dbReference type="Rhea" id="RHEA-COMP:11605"/>
        <dbReference type="ChEBI" id="CHEBI:15378"/>
        <dbReference type="ChEBI" id="CHEBI:30013"/>
        <dbReference type="ChEBI" id="CHEBI:30616"/>
        <dbReference type="ChEBI" id="CHEBI:61977"/>
        <dbReference type="ChEBI" id="CHEBI:456216"/>
        <dbReference type="EC" id="2.7.11.1"/>
    </reaction>
</comment>
<keyword evidence="5" id="KW-0418">Kinase</keyword>
<dbReference type="PANTHER" id="PTHR43671:SF98">
    <property type="entry name" value="SERINE_THREONINE-PROTEIN KINASE NEK11"/>
    <property type="match status" value="1"/>
</dbReference>
<keyword evidence="3" id="KW-0808">Transferase</keyword>
<evidence type="ECO:0000259" key="9">
    <source>
        <dbReference type="PROSITE" id="PS50011"/>
    </source>
</evidence>
<evidence type="ECO:0000256" key="4">
    <source>
        <dbReference type="ARBA" id="ARBA00022741"/>
    </source>
</evidence>
<dbReference type="PANTHER" id="PTHR43671">
    <property type="entry name" value="SERINE/THREONINE-PROTEIN KINASE NEK"/>
    <property type="match status" value="1"/>
</dbReference>
<evidence type="ECO:0000313" key="10">
    <source>
        <dbReference type="EMBL" id="CAD9144979.1"/>
    </source>
</evidence>
<comment type="catalytic activity">
    <reaction evidence="8">
        <text>L-seryl-[protein] + ATP = O-phospho-L-seryl-[protein] + ADP + H(+)</text>
        <dbReference type="Rhea" id="RHEA:17989"/>
        <dbReference type="Rhea" id="RHEA-COMP:9863"/>
        <dbReference type="Rhea" id="RHEA-COMP:11604"/>
        <dbReference type="ChEBI" id="CHEBI:15378"/>
        <dbReference type="ChEBI" id="CHEBI:29999"/>
        <dbReference type="ChEBI" id="CHEBI:30616"/>
        <dbReference type="ChEBI" id="CHEBI:83421"/>
        <dbReference type="ChEBI" id="CHEBI:456216"/>
        <dbReference type="EC" id="2.7.11.1"/>
    </reaction>
</comment>
<organism evidence="10">
    <name type="scientific">Neobodo designis</name>
    <name type="common">Flagellated protozoan</name>
    <name type="synonym">Bodo designis</name>
    <dbReference type="NCBI Taxonomy" id="312471"/>
    <lineage>
        <taxon>Eukaryota</taxon>
        <taxon>Discoba</taxon>
        <taxon>Euglenozoa</taxon>
        <taxon>Kinetoplastea</taxon>
        <taxon>Metakinetoplastina</taxon>
        <taxon>Neobodonida</taxon>
        <taxon>Neobodo</taxon>
    </lineage>
</organism>
<dbReference type="SUPFAM" id="SSF56112">
    <property type="entry name" value="Protein kinase-like (PK-like)"/>
    <property type="match status" value="1"/>
</dbReference>
<dbReference type="Pfam" id="PF00069">
    <property type="entry name" value="Pkinase"/>
    <property type="match status" value="1"/>
</dbReference>
<keyword evidence="2" id="KW-0723">Serine/threonine-protein kinase</keyword>
<proteinExistence type="predicted"/>
<dbReference type="InterPro" id="IPR011009">
    <property type="entry name" value="Kinase-like_dom_sf"/>
</dbReference>
<dbReference type="InterPro" id="IPR000719">
    <property type="entry name" value="Prot_kinase_dom"/>
</dbReference>
<evidence type="ECO:0000256" key="7">
    <source>
        <dbReference type="ARBA" id="ARBA00047899"/>
    </source>
</evidence>
<evidence type="ECO:0000256" key="2">
    <source>
        <dbReference type="ARBA" id="ARBA00022527"/>
    </source>
</evidence>
<name>A0A7S1W292_NEODS</name>
<feature type="domain" description="Protein kinase" evidence="9">
    <location>
        <begin position="26"/>
        <end position="321"/>
    </location>
</feature>
<dbReference type="Gene3D" id="1.10.510.10">
    <property type="entry name" value="Transferase(Phosphotransferase) domain 1"/>
    <property type="match status" value="1"/>
</dbReference>
<reference evidence="10" key="1">
    <citation type="submission" date="2021-01" db="EMBL/GenBank/DDBJ databases">
        <authorList>
            <person name="Corre E."/>
            <person name="Pelletier E."/>
            <person name="Niang G."/>
            <person name="Scheremetjew M."/>
            <person name="Finn R."/>
            <person name="Kale V."/>
            <person name="Holt S."/>
            <person name="Cochrane G."/>
            <person name="Meng A."/>
            <person name="Brown T."/>
            <person name="Cohen L."/>
        </authorList>
    </citation>
    <scope>NUCLEOTIDE SEQUENCE</scope>
    <source>
        <strain evidence="10">CCAP 1951/1</strain>
    </source>
</reference>
<protein>
    <recommendedName>
        <fullName evidence="1">non-specific serine/threonine protein kinase</fullName>
        <ecNumber evidence="1">2.7.11.1</ecNumber>
    </recommendedName>
</protein>
<dbReference type="AlphaFoldDB" id="A0A7S1W292"/>
<dbReference type="EMBL" id="HBGF01044399">
    <property type="protein sequence ID" value="CAD9144979.1"/>
    <property type="molecule type" value="Transcribed_RNA"/>
</dbReference>
<dbReference type="InterPro" id="IPR008271">
    <property type="entry name" value="Ser/Thr_kinase_AS"/>
</dbReference>
<dbReference type="Gene3D" id="3.30.200.20">
    <property type="entry name" value="Phosphorylase Kinase, domain 1"/>
    <property type="match status" value="1"/>
</dbReference>
<evidence type="ECO:0000256" key="3">
    <source>
        <dbReference type="ARBA" id="ARBA00022679"/>
    </source>
</evidence>
<dbReference type="PROSITE" id="PS50011">
    <property type="entry name" value="PROTEIN_KINASE_DOM"/>
    <property type="match status" value="1"/>
</dbReference>